<evidence type="ECO:0000313" key="2">
    <source>
        <dbReference type="Proteomes" id="UP001234989"/>
    </source>
</evidence>
<evidence type="ECO:0000313" key="1">
    <source>
        <dbReference type="EMBL" id="WMV14626.1"/>
    </source>
</evidence>
<proteinExistence type="predicted"/>
<name>A0AAF0Q0W1_SOLVR</name>
<gene>
    <name evidence="1" type="ORF">MTR67_008011</name>
</gene>
<keyword evidence="2" id="KW-1185">Reference proteome</keyword>
<organism evidence="1 2">
    <name type="scientific">Solanum verrucosum</name>
    <dbReference type="NCBI Taxonomy" id="315347"/>
    <lineage>
        <taxon>Eukaryota</taxon>
        <taxon>Viridiplantae</taxon>
        <taxon>Streptophyta</taxon>
        <taxon>Embryophyta</taxon>
        <taxon>Tracheophyta</taxon>
        <taxon>Spermatophyta</taxon>
        <taxon>Magnoliopsida</taxon>
        <taxon>eudicotyledons</taxon>
        <taxon>Gunneridae</taxon>
        <taxon>Pentapetalae</taxon>
        <taxon>asterids</taxon>
        <taxon>lamiids</taxon>
        <taxon>Solanales</taxon>
        <taxon>Solanaceae</taxon>
        <taxon>Solanoideae</taxon>
        <taxon>Solaneae</taxon>
        <taxon>Solanum</taxon>
    </lineage>
</organism>
<sequence>MSHYQECQFGSEFCVPISSSQCQETVKSFPQENQDLRRSSVNPSDQLNSTKVSLVFKESNVTAAKEDECSIPRPDYDKKLDAYAASELESMVPYIPELEADSILQLLAANESCITLL</sequence>
<dbReference type="AlphaFoldDB" id="A0AAF0Q0W1"/>
<dbReference type="Proteomes" id="UP001234989">
    <property type="component" value="Chromosome 2"/>
</dbReference>
<protein>
    <submittedName>
        <fullName evidence="1">Uncharacterized protein</fullName>
    </submittedName>
</protein>
<accession>A0AAF0Q0W1</accession>
<reference evidence="1" key="1">
    <citation type="submission" date="2023-08" db="EMBL/GenBank/DDBJ databases">
        <title>A de novo genome assembly of Solanum verrucosum Schlechtendal, a Mexican diploid species geographically isolated from the other diploid A-genome species in potato relatives.</title>
        <authorList>
            <person name="Hosaka K."/>
        </authorList>
    </citation>
    <scope>NUCLEOTIDE SEQUENCE</scope>
    <source>
        <tissue evidence="1">Young leaves</tissue>
    </source>
</reference>
<dbReference type="EMBL" id="CP133613">
    <property type="protein sequence ID" value="WMV14626.1"/>
    <property type="molecule type" value="Genomic_DNA"/>
</dbReference>